<sequence>MCRGILVTWIVLESSSWSSSRPLRLGQGGDGRSNRPSILTSKMAGANRDEASCFVLMFWTRDGGRMPSGRMILDPLDAALAFMPKGSRNTNRPLKGIGQFALRACGGSPECASQQSPPTSLKV</sequence>
<gene>
    <name evidence="2" type="ORF">B0H63DRAFT_245861</name>
</gene>
<reference evidence="2" key="2">
    <citation type="submission" date="2023-06" db="EMBL/GenBank/DDBJ databases">
        <authorList>
            <consortium name="Lawrence Berkeley National Laboratory"/>
            <person name="Haridas S."/>
            <person name="Hensen N."/>
            <person name="Bonometti L."/>
            <person name="Westerberg I."/>
            <person name="Brannstrom I.O."/>
            <person name="Guillou S."/>
            <person name="Cros-Aarteil S."/>
            <person name="Calhoun S."/>
            <person name="Kuo A."/>
            <person name="Mondo S."/>
            <person name="Pangilinan J."/>
            <person name="Riley R."/>
            <person name="LaButti K."/>
            <person name="Andreopoulos B."/>
            <person name="Lipzen A."/>
            <person name="Chen C."/>
            <person name="Yanf M."/>
            <person name="Daum C."/>
            <person name="Ng V."/>
            <person name="Clum A."/>
            <person name="Steindorff A."/>
            <person name="Ohm R."/>
            <person name="Martin F."/>
            <person name="Silar P."/>
            <person name="Natvig D."/>
            <person name="Lalanne C."/>
            <person name="Gautier V."/>
            <person name="Ament-velasquez S.L."/>
            <person name="Kruys A."/>
            <person name="Hutchinson M.I."/>
            <person name="Powell A.J."/>
            <person name="Barry K."/>
            <person name="Miller A.N."/>
            <person name="Grigoriev I.V."/>
            <person name="Debuchy R."/>
            <person name="Gladieux P."/>
            <person name="Thoren M.H."/>
            <person name="Johannesson H."/>
        </authorList>
    </citation>
    <scope>NUCLEOTIDE SEQUENCE</scope>
    <source>
        <strain evidence="2">CBS 232.78</strain>
    </source>
</reference>
<organism evidence="2 3">
    <name type="scientific">Podospora didyma</name>
    <dbReference type="NCBI Taxonomy" id="330526"/>
    <lineage>
        <taxon>Eukaryota</taxon>
        <taxon>Fungi</taxon>
        <taxon>Dikarya</taxon>
        <taxon>Ascomycota</taxon>
        <taxon>Pezizomycotina</taxon>
        <taxon>Sordariomycetes</taxon>
        <taxon>Sordariomycetidae</taxon>
        <taxon>Sordariales</taxon>
        <taxon>Podosporaceae</taxon>
        <taxon>Podospora</taxon>
    </lineage>
</organism>
<accession>A0AAE0NCI2</accession>
<keyword evidence="3" id="KW-1185">Reference proteome</keyword>
<proteinExistence type="predicted"/>
<dbReference type="EMBL" id="JAULSW010000006">
    <property type="protein sequence ID" value="KAK3378373.1"/>
    <property type="molecule type" value="Genomic_DNA"/>
</dbReference>
<name>A0AAE0NCI2_9PEZI</name>
<dbReference type="Proteomes" id="UP001285441">
    <property type="component" value="Unassembled WGS sequence"/>
</dbReference>
<evidence type="ECO:0000256" key="1">
    <source>
        <dbReference type="SAM" id="MobiDB-lite"/>
    </source>
</evidence>
<evidence type="ECO:0000313" key="3">
    <source>
        <dbReference type="Proteomes" id="UP001285441"/>
    </source>
</evidence>
<reference evidence="2" key="1">
    <citation type="journal article" date="2023" name="Mol. Phylogenet. Evol.">
        <title>Genome-scale phylogeny and comparative genomics of the fungal order Sordariales.</title>
        <authorList>
            <person name="Hensen N."/>
            <person name="Bonometti L."/>
            <person name="Westerberg I."/>
            <person name="Brannstrom I.O."/>
            <person name="Guillou S."/>
            <person name="Cros-Aarteil S."/>
            <person name="Calhoun S."/>
            <person name="Haridas S."/>
            <person name="Kuo A."/>
            <person name="Mondo S."/>
            <person name="Pangilinan J."/>
            <person name="Riley R."/>
            <person name="LaButti K."/>
            <person name="Andreopoulos B."/>
            <person name="Lipzen A."/>
            <person name="Chen C."/>
            <person name="Yan M."/>
            <person name="Daum C."/>
            <person name="Ng V."/>
            <person name="Clum A."/>
            <person name="Steindorff A."/>
            <person name="Ohm R.A."/>
            <person name="Martin F."/>
            <person name="Silar P."/>
            <person name="Natvig D.O."/>
            <person name="Lalanne C."/>
            <person name="Gautier V."/>
            <person name="Ament-Velasquez S.L."/>
            <person name="Kruys A."/>
            <person name="Hutchinson M.I."/>
            <person name="Powell A.J."/>
            <person name="Barry K."/>
            <person name="Miller A.N."/>
            <person name="Grigoriev I.V."/>
            <person name="Debuchy R."/>
            <person name="Gladieux P."/>
            <person name="Hiltunen Thoren M."/>
            <person name="Johannesson H."/>
        </authorList>
    </citation>
    <scope>NUCLEOTIDE SEQUENCE</scope>
    <source>
        <strain evidence="2">CBS 232.78</strain>
    </source>
</reference>
<protein>
    <submittedName>
        <fullName evidence="2">Uncharacterized protein</fullName>
    </submittedName>
</protein>
<dbReference type="AlphaFoldDB" id="A0AAE0NCI2"/>
<evidence type="ECO:0000313" key="2">
    <source>
        <dbReference type="EMBL" id="KAK3378373.1"/>
    </source>
</evidence>
<feature type="region of interest" description="Disordered" evidence="1">
    <location>
        <begin position="19"/>
        <end position="38"/>
    </location>
</feature>
<comment type="caution">
    <text evidence="2">The sequence shown here is derived from an EMBL/GenBank/DDBJ whole genome shotgun (WGS) entry which is preliminary data.</text>
</comment>